<keyword evidence="1" id="KW-0732">Signal</keyword>
<evidence type="ECO:0008006" key="4">
    <source>
        <dbReference type="Google" id="ProtNLM"/>
    </source>
</evidence>
<dbReference type="AlphaFoldDB" id="C9RD65"/>
<evidence type="ECO:0000313" key="3">
    <source>
        <dbReference type="Proteomes" id="UP000002620"/>
    </source>
</evidence>
<dbReference type="KEGG" id="adg:Adeg_1064"/>
<dbReference type="EMBL" id="CP001785">
    <property type="protein sequence ID" value="ACX52192.1"/>
    <property type="molecule type" value="Genomic_DNA"/>
</dbReference>
<dbReference type="OrthoDB" id="2112811at2"/>
<keyword evidence="3" id="KW-1185">Reference proteome</keyword>
<dbReference type="eggNOG" id="ENOG5033E9W">
    <property type="taxonomic scope" value="Bacteria"/>
</dbReference>
<accession>C9RD65</accession>
<name>C9RD65_AMMDK</name>
<evidence type="ECO:0000313" key="2">
    <source>
        <dbReference type="EMBL" id="ACX52192.1"/>
    </source>
</evidence>
<sequence>MRFKSVLIVAAVALLVVAGAVGVTATQIVRAGGDPGIAEYQKIDANKDGYISKKELFAHREKVVSEKHKAALEAAKRGGKKENFVTITFNRPLSLEEFARFVNETGLKVRFYEARVIDHQGLRGTMFFSVQNGKLLPDETDFSLMLSDSDYPNKKKKFLGIIDVIGYLDVEKFTQVQSDPRVFLVDNSCDELFVHNPKHKYMPSLYWKLEDFGLTKGPKYEFSDGPKGEELKKILEE</sequence>
<dbReference type="InterPro" id="IPR018247">
    <property type="entry name" value="EF_Hand_1_Ca_BS"/>
</dbReference>
<proteinExistence type="predicted"/>
<feature type="chain" id="PRO_5003001513" description="EF-hand domain-containing protein" evidence="1">
    <location>
        <begin position="26"/>
        <end position="237"/>
    </location>
</feature>
<evidence type="ECO:0000256" key="1">
    <source>
        <dbReference type="SAM" id="SignalP"/>
    </source>
</evidence>
<dbReference type="Proteomes" id="UP000002620">
    <property type="component" value="Chromosome"/>
</dbReference>
<protein>
    <recommendedName>
        <fullName evidence="4">EF-hand domain-containing protein</fullName>
    </recommendedName>
</protein>
<reference evidence="2 3" key="1">
    <citation type="submission" date="2009-10" db="EMBL/GenBank/DDBJ databases">
        <title>Complete sequence of chromosome of Ammonifex degensii KC4.</title>
        <authorList>
            <consortium name="US DOE Joint Genome Institute"/>
            <person name="Kerfeld C."/>
            <person name="Goodner B."/>
            <person name="Huber H."/>
            <person name="Stetter K."/>
            <person name="Lucas S."/>
            <person name="Copeland A."/>
            <person name="Lapidus A."/>
            <person name="Glavina del Rio T."/>
            <person name="Dalin E."/>
            <person name="Tice H."/>
            <person name="Bruce D."/>
            <person name="Goodwin L."/>
            <person name="Pitluck S."/>
            <person name="Saunders E."/>
            <person name="Brettin T."/>
            <person name="Detter J.C."/>
            <person name="Han C."/>
            <person name="Larimer F."/>
            <person name="Land M."/>
            <person name="Hauser L."/>
            <person name="Kyrpides N."/>
            <person name="Ovchinnikova G."/>
            <person name="Richardson P."/>
        </authorList>
    </citation>
    <scope>NUCLEOTIDE SEQUENCE [LARGE SCALE GENOMIC DNA]</scope>
    <source>
        <strain evidence="3">DSM 10501 / KC4</strain>
    </source>
</reference>
<feature type="signal peptide" evidence="1">
    <location>
        <begin position="1"/>
        <end position="25"/>
    </location>
</feature>
<dbReference type="HOGENOM" id="CLU_1168732_0_0_9"/>
<dbReference type="RefSeq" id="WP_015739069.1">
    <property type="nucleotide sequence ID" value="NC_013385.1"/>
</dbReference>
<organism evidence="2 3">
    <name type="scientific">Ammonifex degensii (strain DSM 10501 / KC4)</name>
    <dbReference type="NCBI Taxonomy" id="429009"/>
    <lineage>
        <taxon>Bacteria</taxon>
        <taxon>Bacillati</taxon>
        <taxon>Bacillota</taxon>
        <taxon>Clostridia</taxon>
        <taxon>Thermoanaerobacterales</taxon>
        <taxon>Thermoanaerobacteraceae</taxon>
        <taxon>Ammonifex</taxon>
    </lineage>
</organism>
<gene>
    <name evidence="2" type="ordered locus">Adeg_1064</name>
</gene>
<dbReference type="PROSITE" id="PS00018">
    <property type="entry name" value="EF_HAND_1"/>
    <property type="match status" value="1"/>
</dbReference>